<feature type="compositionally biased region" description="Low complexity" evidence="2">
    <location>
        <begin position="416"/>
        <end position="455"/>
    </location>
</feature>
<feature type="region of interest" description="Disordered" evidence="2">
    <location>
        <begin position="403"/>
        <end position="493"/>
    </location>
</feature>
<proteinExistence type="predicted"/>
<feature type="compositionally biased region" description="Polar residues" evidence="2">
    <location>
        <begin position="101"/>
        <end position="118"/>
    </location>
</feature>
<evidence type="ECO:0000313" key="3">
    <source>
        <dbReference type="EMBL" id="KAG5508159.1"/>
    </source>
</evidence>
<keyword evidence="1" id="KW-0175">Coiled coil</keyword>
<feature type="region of interest" description="Disordered" evidence="2">
    <location>
        <begin position="253"/>
        <end position="358"/>
    </location>
</feature>
<feature type="region of interest" description="Disordered" evidence="2">
    <location>
        <begin position="543"/>
        <end position="624"/>
    </location>
</feature>
<dbReference type="Proteomes" id="UP000674318">
    <property type="component" value="Chromosome 17"/>
</dbReference>
<feature type="region of interest" description="Disordered" evidence="2">
    <location>
        <begin position="82"/>
        <end position="137"/>
    </location>
</feature>
<feature type="coiled-coil region" evidence="1">
    <location>
        <begin position="739"/>
        <end position="766"/>
    </location>
</feature>
<feature type="compositionally biased region" description="Polar residues" evidence="2">
    <location>
        <begin position="260"/>
        <end position="270"/>
    </location>
</feature>
<organism evidence="3 4">
    <name type="scientific">Porcisia hertigi</name>
    <dbReference type="NCBI Taxonomy" id="2761500"/>
    <lineage>
        <taxon>Eukaryota</taxon>
        <taxon>Discoba</taxon>
        <taxon>Euglenozoa</taxon>
        <taxon>Kinetoplastea</taxon>
        <taxon>Metakinetoplastina</taxon>
        <taxon>Trypanosomatida</taxon>
        <taxon>Trypanosomatidae</taxon>
        <taxon>Leishmaniinae</taxon>
        <taxon>Porcisia</taxon>
    </lineage>
</organism>
<dbReference type="RefSeq" id="XP_067758048.1">
    <property type="nucleotide sequence ID" value="XM_067901373.1"/>
</dbReference>
<dbReference type="GeneID" id="94291450"/>
<dbReference type="AlphaFoldDB" id="A0A836LDL4"/>
<evidence type="ECO:0000313" key="4">
    <source>
        <dbReference type="Proteomes" id="UP000674318"/>
    </source>
</evidence>
<comment type="caution">
    <text evidence="3">The sequence shown here is derived from an EMBL/GenBank/DDBJ whole genome shotgun (WGS) entry which is preliminary data.</text>
</comment>
<feature type="region of interest" description="Disordered" evidence="2">
    <location>
        <begin position="643"/>
        <end position="697"/>
    </location>
</feature>
<dbReference type="EMBL" id="JAFJZO010000017">
    <property type="protein sequence ID" value="KAG5508159.1"/>
    <property type="molecule type" value="Genomic_DNA"/>
</dbReference>
<feature type="region of interest" description="Disordered" evidence="2">
    <location>
        <begin position="167"/>
        <end position="198"/>
    </location>
</feature>
<gene>
    <name evidence="3" type="ORF">JKF63_05413</name>
</gene>
<keyword evidence="4" id="KW-1185">Reference proteome</keyword>
<reference evidence="3 4" key="1">
    <citation type="submission" date="2021-02" db="EMBL/GenBank/DDBJ databases">
        <title>Porcisia hertigi Genome sequencing and assembly.</title>
        <authorList>
            <person name="Almutairi H."/>
            <person name="Gatherer D."/>
        </authorList>
    </citation>
    <scope>NUCLEOTIDE SEQUENCE [LARGE SCALE GENOMIC DNA]</scope>
    <source>
        <strain evidence="3 4">C119</strain>
    </source>
</reference>
<feature type="compositionally biased region" description="Polar residues" evidence="2">
    <location>
        <begin position="543"/>
        <end position="554"/>
    </location>
</feature>
<accession>A0A836LDL4</accession>
<feature type="compositionally biased region" description="Low complexity" evidence="2">
    <location>
        <begin position="586"/>
        <end position="619"/>
    </location>
</feature>
<evidence type="ECO:0000256" key="2">
    <source>
        <dbReference type="SAM" id="MobiDB-lite"/>
    </source>
</evidence>
<feature type="compositionally biased region" description="Low complexity" evidence="2">
    <location>
        <begin position="663"/>
        <end position="676"/>
    </location>
</feature>
<protein>
    <submittedName>
        <fullName evidence="3">Uncharacterized protein</fullName>
    </submittedName>
</protein>
<dbReference type="OrthoDB" id="267763at2759"/>
<dbReference type="KEGG" id="phet:94291450"/>
<feature type="compositionally biased region" description="Polar residues" evidence="2">
    <location>
        <begin position="176"/>
        <end position="198"/>
    </location>
</feature>
<name>A0A836LDL4_9TRYP</name>
<sequence>MAAIQRVLAEHNVSDARFILELPPADAAAAATAAVASRFGAVREACDTDKVSPITEKLDSSASNTGEQSTRTALLREIQATPAAAPLRSPEHQLPPPRARSPSTRNRSPVSQNPQSLYQRDMPLDFTKPPNSPALLDSTVDVLDSTARPATDAAAGGESVQQVASTAIAPRERPNATPTQPSTQLRQASSGRPDNTATPVDAAEALMGDAATEVRRMSERVAHEVAMAEAQAKRKEILQSFLGRSAILDYRRQREAKQAAQPSTLSSSGISPLAAPRKAPVATTTTTMSSPGRGGTSMLPKKPSARTISADTAGLSGSVANTFSSASLPPSLPEPQQPQRRGVVRLTSPAPNTSVDSSGIGIRGSVLLDSSSLPSLVSAKKSAVPGKTPVFSILNRDGSRLLDQGGAVATPRTPLAGAPSSGATSATTAGTAANGGAVTDANQLSSDSSSNNSIAHSRHSRLSSVSLLADDRAPPSPVHEPLVGSAAKEEASRTRSILVSTKLRAATPKSHPLESASGKGIIGEALPKLWTEQSRDNARIAAQLQSQSGLSRSTEMLDPPQRPVTAGTIPMGNPQARAANAPSSVSSLRLSPGPSTSSTLTASSRPSLRAMLQEQQQLQEESRRGIENHKQLIQAITSAQGLPFSTSSQSNAPATPKESSTSVAAAEPAERVAAARLGPGTETPARRSPLGHSISASTASNTAGIQVVKFTLPDEQGARQAAVQQLCHSTAGTQHLDSKARYRALLDEQQNEIAAQEEKVQGYKELLTRAVDFNIKYQQQQQQQQKQKPS</sequence>
<feature type="compositionally biased region" description="Polar residues" evidence="2">
    <location>
        <begin position="643"/>
        <end position="662"/>
    </location>
</feature>
<evidence type="ECO:0000256" key="1">
    <source>
        <dbReference type="SAM" id="Coils"/>
    </source>
</evidence>